<accession>A0A9Q1JLX4</accession>
<evidence type="ECO:0000313" key="3">
    <source>
        <dbReference type="Proteomes" id="UP001153076"/>
    </source>
</evidence>
<sequence>MPPPIPKKKGRPTKDRRRGWDKGKRRKRSATVRYQNCKKLGNNLASCPLLGKKPEMRKPRPKSKNKTGRLRKQVITSEVGPSTSQGRESTDLGARPSNSQPTTVTTTSTSPRRFTRQLLLQPQKSKAKKQRTGHSLSQPLLTTKDSSPNSTTSSPSHPLSSATAEHITNARHIARYFQSEIESKEEDCPDSGKN</sequence>
<evidence type="ECO:0000256" key="1">
    <source>
        <dbReference type="SAM" id="MobiDB-lite"/>
    </source>
</evidence>
<protein>
    <submittedName>
        <fullName evidence="2">Uncharacterized protein</fullName>
    </submittedName>
</protein>
<dbReference type="Proteomes" id="UP001153076">
    <property type="component" value="Unassembled WGS sequence"/>
</dbReference>
<gene>
    <name evidence="2" type="ORF">Cgig2_011629</name>
</gene>
<dbReference type="AlphaFoldDB" id="A0A9Q1JLX4"/>
<name>A0A9Q1JLX4_9CARY</name>
<feature type="compositionally biased region" description="Polar residues" evidence="1">
    <location>
        <begin position="74"/>
        <end position="87"/>
    </location>
</feature>
<feature type="compositionally biased region" description="Low complexity" evidence="1">
    <location>
        <begin position="142"/>
        <end position="163"/>
    </location>
</feature>
<keyword evidence="3" id="KW-1185">Reference proteome</keyword>
<reference evidence="2" key="1">
    <citation type="submission" date="2022-04" db="EMBL/GenBank/DDBJ databases">
        <title>Carnegiea gigantea Genome sequencing and assembly v2.</title>
        <authorList>
            <person name="Copetti D."/>
            <person name="Sanderson M.J."/>
            <person name="Burquez A."/>
            <person name="Wojciechowski M.F."/>
        </authorList>
    </citation>
    <scope>NUCLEOTIDE SEQUENCE</scope>
    <source>
        <strain evidence="2">SGP5-SGP5p</strain>
        <tissue evidence="2">Aerial part</tissue>
    </source>
</reference>
<feature type="compositionally biased region" description="Low complexity" evidence="1">
    <location>
        <begin position="96"/>
        <end position="112"/>
    </location>
</feature>
<proteinExistence type="predicted"/>
<organism evidence="2 3">
    <name type="scientific">Carnegiea gigantea</name>
    <dbReference type="NCBI Taxonomy" id="171969"/>
    <lineage>
        <taxon>Eukaryota</taxon>
        <taxon>Viridiplantae</taxon>
        <taxon>Streptophyta</taxon>
        <taxon>Embryophyta</taxon>
        <taxon>Tracheophyta</taxon>
        <taxon>Spermatophyta</taxon>
        <taxon>Magnoliopsida</taxon>
        <taxon>eudicotyledons</taxon>
        <taxon>Gunneridae</taxon>
        <taxon>Pentapetalae</taxon>
        <taxon>Caryophyllales</taxon>
        <taxon>Cactineae</taxon>
        <taxon>Cactaceae</taxon>
        <taxon>Cactoideae</taxon>
        <taxon>Echinocereeae</taxon>
        <taxon>Carnegiea</taxon>
    </lineage>
</organism>
<feature type="region of interest" description="Disordered" evidence="1">
    <location>
        <begin position="1"/>
        <end position="173"/>
    </location>
</feature>
<evidence type="ECO:0000313" key="2">
    <source>
        <dbReference type="EMBL" id="KAJ8424218.1"/>
    </source>
</evidence>
<feature type="compositionally biased region" description="Basic residues" evidence="1">
    <location>
        <begin position="59"/>
        <end position="72"/>
    </location>
</feature>
<feature type="compositionally biased region" description="Basic residues" evidence="1">
    <location>
        <begin position="1"/>
        <end position="30"/>
    </location>
</feature>
<dbReference type="EMBL" id="JAKOGI010001735">
    <property type="protein sequence ID" value="KAJ8424218.1"/>
    <property type="molecule type" value="Genomic_DNA"/>
</dbReference>
<comment type="caution">
    <text evidence="2">The sequence shown here is derived from an EMBL/GenBank/DDBJ whole genome shotgun (WGS) entry which is preliminary data.</text>
</comment>